<evidence type="ECO:0000256" key="1">
    <source>
        <dbReference type="ARBA" id="ARBA00004141"/>
    </source>
</evidence>
<feature type="compositionally biased region" description="Basic and acidic residues" evidence="5">
    <location>
        <begin position="407"/>
        <end position="416"/>
    </location>
</feature>
<feature type="transmembrane region" description="Helical" evidence="6">
    <location>
        <begin position="346"/>
        <end position="367"/>
    </location>
</feature>
<feature type="compositionally biased region" description="Low complexity" evidence="5">
    <location>
        <begin position="462"/>
        <end position="486"/>
    </location>
</feature>
<dbReference type="InterPro" id="IPR008521">
    <property type="entry name" value="Mg_trans_NIPA"/>
</dbReference>
<feature type="transmembrane region" description="Helical" evidence="6">
    <location>
        <begin position="6"/>
        <end position="26"/>
    </location>
</feature>
<dbReference type="PANTHER" id="PTHR12570">
    <property type="match status" value="1"/>
</dbReference>
<proteinExistence type="predicted"/>
<feature type="transmembrane region" description="Helical" evidence="6">
    <location>
        <begin position="274"/>
        <end position="295"/>
    </location>
</feature>
<feature type="transmembrane region" description="Helical" evidence="6">
    <location>
        <begin position="373"/>
        <end position="395"/>
    </location>
</feature>
<dbReference type="GO" id="GO:0015095">
    <property type="term" value="F:magnesium ion transmembrane transporter activity"/>
    <property type="evidence" value="ECO:0007669"/>
    <property type="project" value="InterPro"/>
</dbReference>
<dbReference type="EMBL" id="ML178832">
    <property type="protein sequence ID" value="TFK99644.1"/>
    <property type="molecule type" value="Genomic_DNA"/>
</dbReference>
<dbReference type="GO" id="GO:0016020">
    <property type="term" value="C:membrane"/>
    <property type="evidence" value="ECO:0007669"/>
    <property type="project" value="UniProtKB-SubCell"/>
</dbReference>
<dbReference type="InterPro" id="IPR037185">
    <property type="entry name" value="EmrE-like"/>
</dbReference>
<feature type="compositionally biased region" description="Basic and acidic residues" evidence="5">
    <location>
        <begin position="610"/>
        <end position="623"/>
    </location>
</feature>
<evidence type="ECO:0000256" key="2">
    <source>
        <dbReference type="ARBA" id="ARBA00022692"/>
    </source>
</evidence>
<evidence type="ECO:0000313" key="8">
    <source>
        <dbReference type="Proteomes" id="UP000305067"/>
    </source>
</evidence>
<evidence type="ECO:0000256" key="4">
    <source>
        <dbReference type="ARBA" id="ARBA00023136"/>
    </source>
</evidence>
<dbReference type="AlphaFoldDB" id="A0A5C3QC61"/>
<organism evidence="7 8">
    <name type="scientific">Pterulicium gracile</name>
    <dbReference type="NCBI Taxonomy" id="1884261"/>
    <lineage>
        <taxon>Eukaryota</taxon>
        <taxon>Fungi</taxon>
        <taxon>Dikarya</taxon>
        <taxon>Basidiomycota</taxon>
        <taxon>Agaricomycotina</taxon>
        <taxon>Agaricomycetes</taxon>
        <taxon>Agaricomycetidae</taxon>
        <taxon>Agaricales</taxon>
        <taxon>Pleurotineae</taxon>
        <taxon>Pterulaceae</taxon>
        <taxon>Pterulicium</taxon>
    </lineage>
</organism>
<evidence type="ECO:0000256" key="3">
    <source>
        <dbReference type="ARBA" id="ARBA00022989"/>
    </source>
</evidence>
<evidence type="ECO:0008006" key="9">
    <source>
        <dbReference type="Google" id="ProtNLM"/>
    </source>
</evidence>
<keyword evidence="8" id="KW-1185">Reference proteome</keyword>
<feature type="transmembrane region" description="Helical" evidence="6">
    <location>
        <begin position="315"/>
        <end position="334"/>
    </location>
</feature>
<dbReference type="Proteomes" id="UP000305067">
    <property type="component" value="Unassembled WGS sequence"/>
</dbReference>
<name>A0A5C3QC61_9AGAR</name>
<dbReference type="Pfam" id="PF05653">
    <property type="entry name" value="Mg_trans_NIPA"/>
    <property type="match status" value="2"/>
</dbReference>
<feature type="compositionally biased region" description="Acidic residues" evidence="5">
    <location>
        <begin position="417"/>
        <end position="435"/>
    </location>
</feature>
<accession>A0A5C3QC61</accession>
<dbReference type="OrthoDB" id="2504919at2759"/>
<feature type="compositionally biased region" description="Basic residues" evidence="5">
    <location>
        <begin position="488"/>
        <end position="500"/>
    </location>
</feature>
<dbReference type="SUPFAM" id="SSF103481">
    <property type="entry name" value="Multidrug resistance efflux transporter EmrE"/>
    <property type="match status" value="1"/>
</dbReference>
<feature type="transmembrane region" description="Helical" evidence="6">
    <location>
        <begin position="50"/>
        <end position="71"/>
    </location>
</feature>
<feature type="transmembrane region" description="Helical" evidence="6">
    <location>
        <begin position="144"/>
        <end position="165"/>
    </location>
</feature>
<keyword evidence="2 6" id="KW-0812">Transmembrane</keyword>
<evidence type="ECO:0000256" key="5">
    <source>
        <dbReference type="SAM" id="MobiDB-lite"/>
    </source>
</evidence>
<feature type="region of interest" description="Disordered" evidence="5">
    <location>
        <begin position="399"/>
        <end position="534"/>
    </location>
</feature>
<protein>
    <recommendedName>
        <fullName evidence="9">Magnesium transporter NIPA-domain-containing protein</fullName>
    </recommendedName>
</protein>
<dbReference type="PANTHER" id="PTHR12570:SF86">
    <property type="entry name" value="ADR321CP"/>
    <property type="match status" value="1"/>
</dbReference>
<reference evidence="7 8" key="1">
    <citation type="journal article" date="2019" name="Nat. Ecol. Evol.">
        <title>Megaphylogeny resolves global patterns of mushroom evolution.</title>
        <authorList>
            <person name="Varga T."/>
            <person name="Krizsan K."/>
            <person name="Foldi C."/>
            <person name="Dima B."/>
            <person name="Sanchez-Garcia M."/>
            <person name="Sanchez-Ramirez S."/>
            <person name="Szollosi G.J."/>
            <person name="Szarkandi J.G."/>
            <person name="Papp V."/>
            <person name="Albert L."/>
            <person name="Andreopoulos W."/>
            <person name="Angelini C."/>
            <person name="Antonin V."/>
            <person name="Barry K.W."/>
            <person name="Bougher N.L."/>
            <person name="Buchanan P."/>
            <person name="Buyck B."/>
            <person name="Bense V."/>
            <person name="Catcheside P."/>
            <person name="Chovatia M."/>
            <person name="Cooper J."/>
            <person name="Damon W."/>
            <person name="Desjardin D."/>
            <person name="Finy P."/>
            <person name="Geml J."/>
            <person name="Haridas S."/>
            <person name="Hughes K."/>
            <person name="Justo A."/>
            <person name="Karasinski D."/>
            <person name="Kautmanova I."/>
            <person name="Kiss B."/>
            <person name="Kocsube S."/>
            <person name="Kotiranta H."/>
            <person name="LaButti K.M."/>
            <person name="Lechner B.E."/>
            <person name="Liimatainen K."/>
            <person name="Lipzen A."/>
            <person name="Lukacs Z."/>
            <person name="Mihaltcheva S."/>
            <person name="Morgado L.N."/>
            <person name="Niskanen T."/>
            <person name="Noordeloos M.E."/>
            <person name="Ohm R.A."/>
            <person name="Ortiz-Santana B."/>
            <person name="Ovrebo C."/>
            <person name="Racz N."/>
            <person name="Riley R."/>
            <person name="Savchenko A."/>
            <person name="Shiryaev A."/>
            <person name="Soop K."/>
            <person name="Spirin V."/>
            <person name="Szebenyi C."/>
            <person name="Tomsovsky M."/>
            <person name="Tulloss R.E."/>
            <person name="Uehling J."/>
            <person name="Grigoriev I.V."/>
            <person name="Vagvolgyi C."/>
            <person name="Papp T."/>
            <person name="Martin F.M."/>
            <person name="Miettinen O."/>
            <person name="Hibbett D.S."/>
            <person name="Nagy L.G."/>
        </authorList>
    </citation>
    <scope>NUCLEOTIDE SEQUENCE [LARGE SCALE GENOMIC DNA]</scope>
    <source>
        <strain evidence="7 8">CBS 309.79</strain>
    </source>
</reference>
<keyword evidence="4 6" id="KW-0472">Membrane</keyword>
<evidence type="ECO:0000256" key="6">
    <source>
        <dbReference type="SAM" id="Phobius"/>
    </source>
</evidence>
<feature type="transmembrane region" description="Helical" evidence="6">
    <location>
        <begin position="104"/>
        <end position="124"/>
    </location>
</feature>
<feature type="compositionally biased region" description="Gly residues" evidence="5">
    <location>
        <begin position="560"/>
        <end position="573"/>
    </location>
</feature>
<keyword evidence="3 6" id="KW-1133">Transmembrane helix</keyword>
<feature type="transmembrane region" description="Helical" evidence="6">
    <location>
        <begin position="77"/>
        <end position="97"/>
    </location>
</feature>
<gene>
    <name evidence="7" type="ORF">BDV98DRAFT_594592</name>
</gene>
<sequence>MGSLSIPFGIVVGLLASSIQSLGLTIQRKSHVLNQRLPLHQQRVEHRRPLWLLGVGIFITSNILGSFVQIASLPVVILAPLGAVSLLFNALFAMLLLGDIFSPLLILGTVLIGGGAVMIGIFGVVPEQTRSLEDLLALWGRRAFVAYFSILGVVVAVWLIATHAVEYSVERGRLRQQRLAESGQTEFGGDVEATLLTPVPRSPMDTSVHPAALTTGVTEAVQGNLSLATSERTPLLAKDSTSPSPRDVKLHLLPPDDSPSLNNPTTRALHRTRLFLALSYASLSGVLSGMCLLFAKSGVELLLLTVKGDNQFYRWESWILVLALVVFALLQLWYMHKALVGADPTIVCPSAFCFYNLSSIVNGLVYYDQFALIPPLHLGLVILGIVVLLAGVWIVSVNSESGDPESDSERSSLKDGDESDGESDAGWESDHDVDEPSSMTQDEQNRVSLAYSPPPNPKRPLRSPTSPTSSRPHLTSPTVSSTSSPTLHQRRLSGHTRHSSLHFSPVGFHQHGQSQGSPIDHHDPHHSARMSPSLPSFAIGLSPVSPGFAIRGRRVSLGGAGGGAGSGGAGLGAARGVSARRHRGASESGVGVGEEEGTREESEPLLGSSSREEGTDVRRERAGKWGWLKGRFGRT</sequence>
<feature type="region of interest" description="Disordered" evidence="5">
    <location>
        <begin position="560"/>
        <end position="635"/>
    </location>
</feature>
<comment type="subcellular location">
    <subcellularLocation>
        <location evidence="1">Membrane</location>
        <topology evidence="1">Multi-pass membrane protein</topology>
    </subcellularLocation>
</comment>
<evidence type="ECO:0000313" key="7">
    <source>
        <dbReference type="EMBL" id="TFK99644.1"/>
    </source>
</evidence>